<dbReference type="EMBL" id="BSUO01000001">
    <property type="protein sequence ID" value="GMA41376.1"/>
    <property type="molecule type" value="Genomic_DNA"/>
</dbReference>
<keyword evidence="2" id="KW-1133">Transmembrane helix</keyword>
<evidence type="ECO:0000313" key="4">
    <source>
        <dbReference type="Proteomes" id="UP001157126"/>
    </source>
</evidence>
<feature type="transmembrane region" description="Helical" evidence="2">
    <location>
        <begin position="32"/>
        <end position="50"/>
    </location>
</feature>
<sequence>MPSFGGYVVQAFIHLVPTITAMTLIFIAQPVWATVLGWALAIGLVVKAVLGGRSGGREPAVPAGDPAGDPAPTSDSR</sequence>
<name>A0ABQ6IVA6_9MICO</name>
<keyword evidence="4" id="KW-1185">Reference proteome</keyword>
<dbReference type="RefSeq" id="WP_284304922.1">
    <property type="nucleotide sequence ID" value="NZ_BSUO01000001.1"/>
</dbReference>
<gene>
    <name evidence="3" type="ORF">GCM10025883_34210</name>
</gene>
<feature type="compositionally biased region" description="Low complexity" evidence="1">
    <location>
        <begin position="59"/>
        <end position="77"/>
    </location>
</feature>
<protein>
    <submittedName>
        <fullName evidence="3">Uncharacterized protein</fullName>
    </submittedName>
</protein>
<evidence type="ECO:0000256" key="2">
    <source>
        <dbReference type="SAM" id="Phobius"/>
    </source>
</evidence>
<evidence type="ECO:0000313" key="3">
    <source>
        <dbReference type="EMBL" id="GMA41376.1"/>
    </source>
</evidence>
<proteinExistence type="predicted"/>
<comment type="caution">
    <text evidence="3">The sequence shown here is derived from an EMBL/GenBank/DDBJ whole genome shotgun (WGS) entry which is preliminary data.</text>
</comment>
<dbReference type="Proteomes" id="UP001157126">
    <property type="component" value="Unassembled WGS sequence"/>
</dbReference>
<reference evidence="4" key="1">
    <citation type="journal article" date="2019" name="Int. J. Syst. Evol. Microbiol.">
        <title>The Global Catalogue of Microorganisms (GCM) 10K type strain sequencing project: providing services to taxonomists for standard genome sequencing and annotation.</title>
        <authorList>
            <consortium name="The Broad Institute Genomics Platform"/>
            <consortium name="The Broad Institute Genome Sequencing Center for Infectious Disease"/>
            <person name="Wu L."/>
            <person name="Ma J."/>
        </authorList>
    </citation>
    <scope>NUCLEOTIDE SEQUENCE [LARGE SCALE GENOMIC DNA]</scope>
    <source>
        <strain evidence="4">NBRC 113072</strain>
    </source>
</reference>
<evidence type="ECO:0000256" key="1">
    <source>
        <dbReference type="SAM" id="MobiDB-lite"/>
    </source>
</evidence>
<accession>A0ABQ6IVA6</accession>
<keyword evidence="2" id="KW-0472">Membrane</keyword>
<feature type="region of interest" description="Disordered" evidence="1">
    <location>
        <begin position="55"/>
        <end position="77"/>
    </location>
</feature>
<keyword evidence="2" id="KW-0812">Transmembrane</keyword>
<feature type="transmembrane region" description="Helical" evidence="2">
    <location>
        <begin position="7"/>
        <end position="26"/>
    </location>
</feature>
<organism evidence="3 4">
    <name type="scientific">Mobilicoccus caccae</name>
    <dbReference type="NCBI Taxonomy" id="1859295"/>
    <lineage>
        <taxon>Bacteria</taxon>
        <taxon>Bacillati</taxon>
        <taxon>Actinomycetota</taxon>
        <taxon>Actinomycetes</taxon>
        <taxon>Micrococcales</taxon>
        <taxon>Dermatophilaceae</taxon>
        <taxon>Mobilicoccus</taxon>
    </lineage>
</organism>